<sequence>MSDGGVAARRCSSGNNSSERLLLVIFFGNNRNQYQDDVGSSVSAITLNPLFPIDQTNSFLGGHPLISHISDNLPASILEFCNLQHKICVAPPKLNSISFSDLPQHFCNSETPVPVRRQCPVDLEVSFDLSQPLGSLPLIPLFCNS</sequence>
<dbReference type="EMBL" id="CM056814">
    <property type="protein sequence ID" value="KAJ8627767.1"/>
    <property type="molecule type" value="Genomic_DNA"/>
</dbReference>
<comment type="caution">
    <text evidence="1">The sequence shown here is derived from an EMBL/GenBank/DDBJ whole genome shotgun (WGS) entry which is preliminary data.</text>
</comment>
<organism evidence="1 2">
    <name type="scientific">Persea americana</name>
    <name type="common">Avocado</name>
    <dbReference type="NCBI Taxonomy" id="3435"/>
    <lineage>
        <taxon>Eukaryota</taxon>
        <taxon>Viridiplantae</taxon>
        <taxon>Streptophyta</taxon>
        <taxon>Embryophyta</taxon>
        <taxon>Tracheophyta</taxon>
        <taxon>Spermatophyta</taxon>
        <taxon>Magnoliopsida</taxon>
        <taxon>Magnoliidae</taxon>
        <taxon>Laurales</taxon>
        <taxon>Lauraceae</taxon>
        <taxon>Persea</taxon>
    </lineage>
</organism>
<evidence type="ECO:0000313" key="1">
    <source>
        <dbReference type="EMBL" id="KAJ8627767.1"/>
    </source>
</evidence>
<gene>
    <name evidence="1" type="ORF">MRB53_021074</name>
</gene>
<reference evidence="1 2" key="1">
    <citation type="journal article" date="2022" name="Hortic Res">
        <title>A haplotype resolved chromosomal level avocado genome allows analysis of novel avocado genes.</title>
        <authorList>
            <person name="Nath O."/>
            <person name="Fletcher S.J."/>
            <person name="Hayward A."/>
            <person name="Shaw L.M."/>
            <person name="Masouleh A.K."/>
            <person name="Furtado A."/>
            <person name="Henry R.J."/>
            <person name="Mitter N."/>
        </authorList>
    </citation>
    <scope>NUCLEOTIDE SEQUENCE [LARGE SCALE GENOMIC DNA]</scope>
    <source>
        <strain evidence="2">cv. Hass</strain>
    </source>
</reference>
<evidence type="ECO:0000313" key="2">
    <source>
        <dbReference type="Proteomes" id="UP001234297"/>
    </source>
</evidence>
<dbReference type="Proteomes" id="UP001234297">
    <property type="component" value="Chromosome 6"/>
</dbReference>
<accession>A0ACC2L3V9</accession>
<proteinExistence type="predicted"/>
<keyword evidence="2" id="KW-1185">Reference proteome</keyword>
<name>A0ACC2L3V9_PERAE</name>
<protein>
    <submittedName>
        <fullName evidence="1">Uncharacterized protein</fullName>
    </submittedName>
</protein>